<gene>
    <name evidence="1" type="ORF">SAMN05216403_103177</name>
</gene>
<accession>A0A1H5T3C1</accession>
<protein>
    <submittedName>
        <fullName evidence="1">Uncharacterized protein</fullName>
    </submittedName>
</protein>
<organism evidence="1 2">
    <name type="scientific">Nitrosospira multiformis (strain ATCC 25196 / NCIMB 11849 / C 71)</name>
    <dbReference type="NCBI Taxonomy" id="323848"/>
    <lineage>
        <taxon>Bacteria</taxon>
        <taxon>Pseudomonadati</taxon>
        <taxon>Pseudomonadota</taxon>
        <taxon>Betaproteobacteria</taxon>
        <taxon>Nitrosomonadales</taxon>
        <taxon>Nitrosomonadaceae</taxon>
        <taxon>Nitrosospira</taxon>
    </lineage>
</organism>
<dbReference type="Proteomes" id="UP000236751">
    <property type="component" value="Unassembled WGS sequence"/>
</dbReference>
<evidence type="ECO:0000313" key="1">
    <source>
        <dbReference type="EMBL" id="SEF56537.1"/>
    </source>
</evidence>
<proteinExistence type="predicted"/>
<evidence type="ECO:0000313" key="2">
    <source>
        <dbReference type="Proteomes" id="UP000236751"/>
    </source>
</evidence>
<reference evidence="1 2" key="1">
    <citation type="submission" date="2016-10" db="EMBL/GenBank/DDBJ databases">
        <authorList>
            <person name="de Groot N.N."/>
        </authorList>
    </citation>
    <scope>NUCLEOTIDE SEQUENCE [LARGE SCALE GENOMIC DNA]</scope>
    <source>
        <strain evidence="1 2">Nl13</strain>
    </source>
</reference>
<dbReference type="AlphaFoldDB" id="A0A1H5T3C1"/>
<name>A0A1H5T3C1_NITMU</name>
<dbReference type="EMBL" id="FNVK01000003">
    <property type="protein sequence ID" value="SEF56537.1"/>
    <property type="molecule type" value="Genomic_DNA"/>
</dbReference>
<sequence>MIQFMRPDHAADFEEQDINPGMKFTLFAF</sequence>